<keyword evidence="3" id="KW-1185">Reference proteome</keyword>
<evidence type="ECO:0000313" key="3">
    <source>
        <dbReference type="Proteomes" id="UP001549920"/>
    </source>
</evidence>
<proteinExistence type="predicted"/>
<name>A0ABR3GZA4_LOXSC</name>
<feature type="region of interest" description="Disordered" evidence="1">
    <location>
        <begin position="242"/>
        <end position="286"/>
    </location>
</feature>
<gene>
    <name evidence="2" type="ORF">ABMA27_012627</name>
</gene>
<feature type="compositionally biased region" description="Polar residues" evidence="1">
    <location>
        <begin position="265"/>
        <end position="276"/>
    </location>
</feature>
<evidence type="ECO:0000313" key="2">
    <source>
        <dbReference type="EMBL" id="KAL0852824.1"/>
    </source>
</evidence>
<evidence type="ECO:0000256" key="1">
    <source>
        <dbReference type="SAM" id="MobiDB-lite"/>
    </source>
</evidence>
<dbReference type="EMBL" id="JBEUOH010000031">
    <property type="protein sequence ID" value="KAL0852824.1"/>
    <property type="molecule type" value="Genomic_DNA"/>
</dbReference>
<feature type="compositionally biased region" description="Basic and acidic residues" evidence="1">
    <location>
        <begin position="254"/>
        <end position="264"/>
    </location>
</feature>
<sequence>MSKSKHFNGQADRVDKMAVDAYAPPDEKQRSEHIVDVVCQIMDDDGPRPMRDCRPTQKSRNAADQFDSDHQGAYEARARPSRDRIQAVKQHNSAYPQMRDELNRKRSTAKVTMMNAQRSSALQQANYNRCNACIKYKKRAEPKKRLSVIRYPRERKKKSRLRPSGTRVTKPKTRQRARRSPCRIYRLSKIRTNRGCQCSAYLLAKDKKSGTNDILLNLEQPQKMAEDAFACRDLKANYTEAYKKQSKTSQYSKESSKIHNHNPESDPSVSSYNSYASLDDEPMVSN</sequence>
<feature type="compositionally biased region" description="Basic residues" evidence="1">
    <location>
        <begin position="169"/>
        <end position="179"/>
    </location>
</feature>
<comment type="caution">
    <text evidence="2">The sequence shown here is derived from an EMBL/GenBank/DDBJ whole genome shotgun (WGS) entry which is preliminary data.</text>
</comment>
<feature type="region of interest" description="Disordered" evidence="1">
    <location>
        <begin position="55"/>
        <end position="82"/>
    </location>
</feature>
<protein>
    <submittedName>
        <fullName evidence="2">Uncharacterized protein</fullName>
    </submittedName>
</protein>
<feature type="compositionally biased region" description="Basic and acidic residues" evidence="1">
    <location>
        <begin position="67"/>
        <end position="82"/>
    </location>
</feature>
<dbReference type="Proteomes" id="UP001549920">
    <property type="component" value="Unassembled WGS sequence"/>
</dbReference>
<accession>A0ABR3GZA4</accession>
<reference evidence="2 3" key="1">
    <citation type="submission" date="2024-06" db="EMBL/GenBank/DDBJ databases">
        <title>A chromosome-level genome assembly of beet webworm, Loxostege sticticalis.</title>
        <authorList>
            <person name="Zhang Y."/>
        </authorList>
    </citation>
    <scope>NUCLEOTIDE SEQUENCE [LARGE SCALE GENOMIC DNA]</scope>
    <source>
        <strain evidence="2">AQ026</strain>
        <tissue evidence="2">Whole body</tissue>
    </source>
</reference>
<organism evidence="2 3">
    <name type="scientific">Loxostege sticticalis</name>
    <name type="common">Beet webworm moth</name>
    <dbReference type="NCBI Taxonomy" id="481309"/>
    <lineage>
        <taxon>Eukaryota</taxon>
        <taxon>Metazoa</taxon>
        <taxon>Ecdysozoa</taxon>
        <taxon>Arthropoda</taxon>
        <taxon>Hexapoda</taxon>
        <taxon>Insecta</taxon>
        <taxon>Pterygota</taxon>
        <taxon>Neoptera</taxon>
        <taxon>Endopterygota</taxon>
        <taxon>Lepidoptera</taxon>
        <taxon>Glossata</taxon>
        <taxon>Ditrysia</taxon>
        <taxon>Pyraloidea</taxon>
        <taxon>Crambidae</taxon>
        <taxon>Pyraustinae</taxon>
        <taxon>Loxostege</taxon>
    </lineage>
</organism>
<feature type="region of interest" description="Disordered" evidence="1">
    <location>
        <begin position="155"/>
        <end position="179"/>
    </location>
</feature>